<dbReference type="GO" id="GO:0046813">
    <property type="term" value="P:receptor-mediated virion attachment to host cell"/>
    <property type="evidence" value="ECO:0007669"/>
    <property type="project" value="TreeGrafter"/>
</dbReference>
<dbReference type="PANTHER" id="PTHR44858">
    <property type="entry name" value="TETRATRICOPEPTIDE REPEAT PROTEIN 6"/>
    <property type="match status" value="1"/>
</dbReference>
<dbReference type="PROSITE" id="PS50293">
    <property type="entry name" value="TPR_REGION"/>
    <property type="match status" value="1"/>
</dbReference>
<keyword evidence="4" id="KW-0732">Signal</keyword>
<gene>
    <name evidence="5" type="ORF">DWV06_05265</name>
</gene>
<dbReference type="AlphaFoldDB" id="A0A371AXT4"/>
<dbReference type="InterPro" id="IPR050498">
    <property type="entry name" value="Ycf3"/>
</dbReference>
<dbReference type="PROSITE" id="PS50005">
    <property type="entry name" value="TPR"/>
    <property type="match status" value="2"/>
</dbReference>
<dbReference type="Pfam" id="PF13174">
    <property type="entry name" value="TPR_6"/>
    <property type="match status" value="1"/>
</dbReference>
<dbReference type="Gene3D" id="1.25.40.10">
    <property type="entry name" value="Tetratricopeptide repeat domain"/>
    <property type="match status" value="3"/>
</dbReference>
<dbReference type="PANTHER" id="PTHR44858:SF1">
    <property type="entry name" value="UDP-N-ACETYLGLUCOSAMINE--PEPTIDE N-ACETYLGLUCOSAMINYLTRANSFERASE SPINDLY-RELATED"/>
    <property type="match status" value="1"/>
</dbReference>
<dbReference type="Pfam" id="PF13432">
    <property type="entry name" value="TPR_16"/>
    <property type="match status" value="1"/>
</dbReference>
<dbReference type="GO" id="GO:0009279">
    <property type="term" value="C:cell outer membrane"/>
    <property type="evidence" value="ECO:0007669"/>
    <property type="project" value="TreeGrafter"/>
</dbReference>
<protein>
    <submittedName>
        <fullName evidence="5">Tetratricopeptide repeat protein</fullName>
    </submittedName>
</protein>
<proteinExistence type="predicted"/>
<evidence type="ECO:0000256" key="1">
    <source>
        <dbReference type="ARBA" id="ARBA00022737"/>
    </source>
</evidence>
<evidence type="ECO:0000256" key="2">
    <source>
        <dbReference type="ARBA" id="ARBA00022803"/>
    </source>
</evidence>
<accession>A0A371AXT4</accession>
<name>A0A371AXT4_9FIRM</name>
<dbReference type="InterPro" id="IPR019734">
    <property type="entry name" value="TPR_rpt"/>
</dbReference>
<dbReference type="Pfam" id="PF00515">
    <property type="entry name" value="TPR_1"/>
    <property type="match status" value="1"/>
</dbReference>
<dbReference type="Proteomes" id="UP000255036">
    <property type="component" value="Unassembled WGS sequence"/>
</dbReference>
<evidence type="ECO:0000313" key="5">
    <source>
        <dbReference type="EMBL" id="RDU24384.1"/>
    </source>
</evidence>
<feature type="repeat" description="TPR" evidence="3">
    <location>
        <begin position="266"/>
        <end position="299"/>
    </location>
</feature>
<feature type="chain" id="PRO_5039266816" evidence="4">
    <location>
        <begin position="25"/>
        <end position="348"/>
    </location>
</feature>
<dbReference type="InterPro" id="IPR011990">
    <property type="entry name" value="TPR-like_helical_dom_sf"/>
</dbReference>
<reference evidence="5 6" key="1">
    <citation type="submission" date="2018-07" db="EMBL/GenBank/DDBJ databases">
        <title>Anaerosacharophilus polymeroproducens gen. nov. sp. nov., an anaerobic bacterium isolated from salt field.</title>
        <authorList>
            <person name="Kim W."/>
            <person name="Yang S.-H."/>
            <person name="Oh J."/>
            <person name="Lee J.-H."/>
            <person name="Kwon K.K."/>
        </authorList>
    </citation>
    <scope>NUCLEOTIDE SEQUENCE [LARGE SCALE GENOMIC DNA]</scope>
    <source>
        <strain evidence="5 6">MCWD5</strain>
    </source>
</reference>
<dbReference type="Pfam" id="PF13181">
    <property type="entry name" value="TPR_8"/>
    <property type="match status" value="1"/>
</dbReference>
<evidence type="ECO:0000256" key="3">
    <source>
        <dbReference type="PROSITE-ProRule" id="PRU00339"/>
    </source>
</evidence>
<dbReference type="SUPFAM" id="SSF48452">
    <property type="entry name" value="TPR-like"/>
    <property type="match status" value="1"/>
</dbReference>
<keyword evidence="6" id="KW-1185">Reference proteome</keyword>
<feature type="repeat" description="TPR" evidence="3">
    <location>
        <begin position="59"/>
        <end position="92"/>
    </location>
</feature>
<dbReference type="OrthoDB" id="305319at2"/>
<dbReference type="SMART" id="SM00028">
    <property type="entry name" value="TPR"/>
    <property type="match status" value="5"/>
</dbReference>
<keyword evidence="2 3" id="KW-0802">TPR repeat</keyword>
<comment type="caution">
    <text evidence="5">The sequence shown here is derived from an EMBL/GenBank/DDBJ whole genome shotgun (WGS) entry which is preliminary data.</text>
</comment>
<feature type="signal peptide" evidence="4">
    <location>
        <begin position="1"/>
        <end position="24"/>
    </location>
</feature>
<sequence>MKKSKIIIILTVSFILGGCSLQSAGSKSEELGIQCLKDAQYEEAVSYFESAIEADIELETSYRGIGIAYLNLGKYEDAIDAFNKALGKALGKIGELEIDICYYKAVAQFKNKDMQGAIETYTSLIEYDGKNKESYYLRATAYLNQEKLELAKADFDAAISKDKDAYDMYINIYENLCEHGYEKEGAEYLNKAKNRLEKSGKNNLYLGRVNYYLKDYEAAKSNLEAAIKEGKKEGYLYLGQVFDKLEDTQTAQSNYSKYIENIKKSAEVYNSLGESLLKEKNYTGALQVFQSGIALKDEEFDKKLKFNEIITYEYLLEFKTAKEKMEEYLNLYPDDETAKREYEFLKTR</sequence>
<dbReference type="RefSeq" id="WP_115481128.1">
    <property type="nucleotide sequence ID" value="NZ_QRCT01000013.1"/>
</dbReference>
<evidence type="ECO:0000256" key="4">
    <source>
        <dbReference type="SAM" id="SignalP"/>
    </source>
</evidence>
<dbReference type="EMBL" id="QRCT01000013">
    <property type="protein sequence ID" value="RDU24384.1"/>
    <property type="molecule type" value="Genomic_DNA"/>
</dbReference>
<evidence type="ECO:0000313" key="6">
    <source>
        <dbReference type="Proteomes" id="UP000255036"/>
    </source>
</evidence>
<keyword evidence="1" id="KW-0677">Repeat</keyword>
<organism evidence="5 6">
    <name type="scientific">Anaerosacchariphilus polymeriproducens</name>
    <dbReference type="NCBI Taxonomy" id="1812858"/>
    <lineage>
        <taxon>Bacteria</taxon>
        <taxon>Bacillati</taxon>
        <taxon>Bacillota</taxon>
        <taxon>Clostridia</taxon>
        <taxon>Lachnospirales</taxon>
        <taxon>Lachnospiraceae</taxon>
        <taxon>Anaerosacchariphilus</taxon>
    </lineage>
</organism>
<dbReference type="PROSITE" id="PS51257">
    <property type="entry name" value="PROKAR_LIPOPROTEIN"/>
    <property type="match status" value="1"/>
</dbReference>